<gene>
    <name evidence="3" type="ORF">QOZ92_000593</name>
</gene>
<feature type="domain" description="HNH nuclease" evidence="1">
    <location>
        <begin position="278"/>
        <end position="330"/>
    </location>
</feature>
<proteinExistence type="predicted"/>
<dbReference type="InterPro" id="IPR003615">
    <property type="entry name" value="HNH_nuc"/>
</dbReference>
<comment type="caution">
    <text evidence="3">The sequence shown here is derived from an EMBL/GenBank/DDBJ whole genome shotgun (WGS) entry which is preliminary data.</text>
</comment>
<dbReference type="Pfam" id="PF18062">
    <property type="entry name" value="RE_AspBHI_N"/>
    <property type="match status" value="1"/>
</dbReference>
<dbReference type="InterPro" id="IPR041409">
    <property type="entry name" value="RE_AspBHI_N"/>
</dbReference>
<dbReference type="Gene3D" id="2.30.280.20">
    <property type="match status" value="1"/>
</dbReference>
<dbReference type="EMBL" id="JAUSWG010000002">
    <property type="protein sequence ID" value="MDQ0555480.1"/>
    <property type="molecule type" value="Genomic_DNA"/>
</dbReference>
<sequence>MEFKFENLKNEDLISGAIYKGGRCKNPIKDDPLSKLFKVDGFIRGLGNQGGIRKSSKELDGKVIRDRVAFVVLIDTKKQLEWPNYFNKESRQYTYYGDNRTAGNDIFKTKNLGNKLLYDIFTKAYKGPEERVNIPPIFIFESIGNGCDMKFIGLAAPGVRGEPIEQTLKRKWFKNDDGKFENYEAEFTILNISKGRISREWLNDLKSSGINISYYAPDEWNQFILNGIDGTLVPEYNDEIEIKEEEVINYNNEVKRTVKVRVTQGPFRDKLINRDKKCVICGLDIKNLLVASHIKPWSVSNDYEKQDENNGVLLCANHDALFDKGYITFDGSGKLIISDEINKNDYQKLNLYVDKVINLNDSQQQYMNYHKNNIFKP</sequence>
<protein>
    <recommendedName>
        <fullName evidence="5">HNH endonuclease</fullName>
    </recommendedName>
</protein>
<evidence type="ECO:0000259" key="1">
    <source>
        <dbReference type="Pfam" id="PF13391"/>
    </source>
</evidence>
<accession>A0ABU0MX44</accession>
<name>A0ABU0MX44_9FIRM</name>
<dbReference type="Proteomes" id="UP001232584">
    <property type="component" value="Unassembled WGS sequence"/>
</dbReference>
<reference evidence="3 4" key="1">
    <citation type="submission" date="2023-07" db="EMBL/GenBank/DDBJ databases">
        <title>Genomic Encyclopedia of Type Strains, Phase IV (KMG-IV): sequencing the most valuable type-strain genomes for metagenomic binning, comparative biology and taxonomic classification.</title>
        <authorList>
            <person name="Goeker M."/>
        </authorList>
    </citation>
    <scope>NUCLEOTIDE SEQUENCE [LARGE SCALE GENOMIC DNA]</scope>
    <source>
        <strain evidence="3 4">DSM 15049</strain>
    </source>
</reference>
<evidence type="ECO:0000313" key="4">
    <source>
        <dbReference type="Proteomes" id="UP001232584"/>
    </source>
</evidence>
<evidence type="ECO:0000313" key="3">
    <source>
        <dbReference type="EMBL" id="MDQ0555480.1"/>
    </source>
</evidence>
<dbReference type="Pfam" id="PF13391">
    <property type="entry name" value="HNH_2"/>
    <property type="match status" value="1"/>
</dbReference>
<evidence type="ECO:0000259" key="2">
    <source>
        <dbReference type="Pfam" id="PF18062"/>
    </source>
</evidence>
<organism evidence="3 4">
    <name type="scientific">Paraclostridium ghonii</name>
    <dbReference type="NCBI Taxonomy" id="29358"/>
    <lineage>
        <taxon>Bacteria</taxon>
        <taxon>Bacillati</taxon>
        <taxon>Bacillota</taxon>
        <taxon>Clostridia</taxon>
        <taxon>Peptostreptococcales</taxon>
        <taxon>Peptostreptococcaceae</taxon>
        <taxon>Paraclostridium</taxon>
    </lineage>
</organism>
<evidence type="ECO:0008006" key="5">
    <source>
        <dbReference type="Google" id="ProtNLM"/>
    </source>
</evidence>
<keyword evidence="4" id="KW-1185">Reference proteome</keyword>
<feature type="domain" description="Restriction endonuclease AspBHI N-terminal" evidence="2">
    <location>
        <begin position="28"/>
        <end position="227"/>
    </location>
</feature>
<dbReference type="RefSeq" id="WP_307502749.1">
    <property type="nucleotide sequence ID" value="NZ_BAAACE010000029.1"/>
</dbReference>